<dbReference type="HOGENOM" id="CLU_055403_0_1_2"/>
<dbReference type="InterPro" id="IPR018873">
    <property type="entry name" value="KilA-N_DNA-bd_domain"/>
</dbReference>
<dbReference type="Proteomes" id="UP000033101">
    <property type="component" value="Chromosome"/>
</dbReference>
<dbReference type="CDD" id="cd00138">
    <property type="entry name" value="PLDc_SF"/>
    <property type="match status" value="1"/>
</dbReference>
<dbReference type="EMBL" id="CP009516">
    <property type="protein sequence ID" value="AKB79610.1"/>
    <property type="molecule type" value="Genomic_DNA"/>
</dbReference>
<reference evidence="2 3" key="1">
    <citation type="submission" date="2014-07" db="EMBL/GenBank/DDBJ databases">
        <title>Methanogenic archaea and the global carbon cycle.</title>
        <authorList>
            <person name="Henriksen J.R."/>
            <person name="Luke J."/>
            <person name="Reinhart S."/>
            <person name="Benedict M.N."/>
            <person name="Youngblut N.D."/>
            <person name="Metcalf M.E."/>
            <person name="Whitaker R.J."/>
            <person name="Metcalf W.W."/>
        </authorList>
    </citation>
    <scope>NUCLEOTIDE SEQUENCE [LARGE SCALE GENOMIC DNA]</scope>
    <source>
        <strain evidence="2 3">HB-1</strain>
    </source>
</reference>
<accession>A0A0E3WU50</accession>
<dbReference type="KEGG" id="mhor:MSHOH_3127"/>
<keyword evidence="3" id="KW-1185">Reference proteome</keyword>
<sequence>MTRNELMVVEGIQSRIYTIRGVQVMLDGDLAALYHVETRILNQAVKRNKDRFPEQFCFQLTAGEYERLRSQIVTLENDGALTSQDVTLESRRGKHRKYLPYAFTEQGVAMLSAVLRSDVAVEMSVRIINAFVAMRKFILANAQIFQRLDTLELKQLETDKKMEKVLVAIESREIKPKQGIFYDGQVFDAYIFVSDLFMSAKKSITIIDNYLDDSVLTLLTKRKKGVKVLLFTRNPTRALAQDVNKCNEQYPPVELREFKSAHDRFIIIDNTDLYHFGASLKDLGKKWFAFSKMDIGAVEMLTRLEGMK</sequence>
<dbReference type="GeneID" id="24832452"/>
<dbReference type="GO" id="GO:0003677">
    <property type="term" value="F:DNA binding"/>
    <property type="evidence" value="ECO:0007669"/>
    <property type="project" value="UniProtKB-KW"/>
</dbReference>
<dbReference type="STRING" id="1434110.MSHOH_3127"/>
<evidence type="ECO:0000313" key="2">
    <source>
        <dbReference type="EMBL" id="AKB79610.1"/>
    </source>
</evidence>
<dbReference type="Pfam" id="PF10543">
    <property type="entry name" value="ORF6N"/>
    <property type="match status" value="1"/>
</dbReference>
<proteinExistence type="predicted"/>
<evidence type="ECO:0000313" key="3">
    <source>
        <dbReference type="Proteomes" id="UP000033101"/>
    </source>
</evidence>
<dbReference type="PATRIC" id="fig|1434110.4.peg.4026"/>
<dbReference type="OrthoDB" id="142522at2157"/>
<dbReference type="AlphaFoldDB" id="A0A0E3WU50"/>
<dbReference type="RefSeq" id="WP_048141372.1">
    <property type="nucleotide sequence ID" value="NZ_CP009516.1"/>
</dbReference>
<name>A0A0E3WU50_9EURY</name>
<keyword evidence="2" id="KW-0238">DNA-binding</keyword>
<evidence type="ECO:0000259" key="1">
    <source>
        <dbReference type="Pfam" id="PF10543"/>
    </source>
</evidence>
<feature type="domain" description="KilA-N DNA-binding" evidence="1">
    <location>
        <begin position="15"/>
        <end position="114"/>
    </location>
</feature>
<protein>
    <submittedName>
        <fullName evidence="2">Putative DNA-binding protein</fullName>
    </submittedName>
</protein>
<gene>
    <name evidence="2" type="ORF">MSHOH_3127</name>
</gene>
<organism evidence="2 3">
    <name type="scientific">Methanosarcina horonobensis HB-1 = JCM 15518</name>
    <dbReference type="NCBI Taxonomy" id="1434110"/>
    <lineage>
        <taxon>Archaea</taxon>
        <taxon>Methanobacteriati</taxon>
        <taxon>Methanobacteriota</taxon>
        <taxon>Stenosarchaea group</taxon>
        <taxon>Methanomicrobia</taxon>
        <taxon>Methanosarcinales</taxon>
        <taxon>Methanosarcinaceae</taxon>
        <taxon>Methanosarcina</taxon>
    </lineage>
</organism>